<feature type="transmembrane region" description="Helical" evidence="10">
    <location>
        <begin position="31"/>
        <end position="49"/>
    </location>
</feature>
<comment type="subcellular location">
    <subcellularLocation>
        <location evidence="2">Golgi apparatus membrane</location>
        <topology evidence="2">Multi-pass membrane protein</topology>
    </subcellularLocation>
</comment>
<accession>A0ABX6EYI8</accession>
<keyword evidence="8" id="KW-0333">Golgi apparatus</keyword>
<evidence type="ECO:0000256" key="10">
    <source>
        <dbReference type="SAM" id="Phobius"/>
    </source>
</evidence>
<evidence type="ECO:0000256" key="6">
    <source>
        <dbReference type="ARBA" id="ARBA00022692"/>
    </source>
</evidence>
<sequence>MVSLDLAKSLFNVSGMIADLKSSNFSIYGQWFSYLNIFLCLVFGFVNIFHISGVVVFSIIAVVQGFIILFIEVPFLLKICPLSENFIGFVSKFDTNWRRFLFYLVMCVIQWCSLIVKTTSLIVVAIGLTITCLVYGIGAAAHQEFKNSSILSDRGKVAASLGNEAVVRDML</sequence>
<evidence type="ECO:0000256" key="4">
    <source>
        <dbReference type="ARBA" id="ARBA00013563"/>
    </source>
</evidence>
<keyword evidence="7 10" id="KW-1133">Transmembrane helix</keyword>
<feature type="transmembrane region" description="Helical" evidence="10">
    <location>
        <begin position="55"/>
        <end position="79"/>
    </location>
</feature>
<evidence type="ECO:0000256" key="9">
    <source>
        <dbReference type="ARBA" id="ARBA00023136"/>
    </source>
</evidence>
<dbReference type="PANTHER" id="PTHR13314:SF2">
    <property type="entry name" value="CALCIUM CHANNEL FLOWER HOMOLOG"/>
    <property type="match status" value="1"/>
</dbReference>
<comment type="function">
    <text evidence="1">Golgi membrane protein involved in vesicular trafficking.</text>
</comment>
<keyword evidence="6 10" id="KW-0812">Transmembrane</keyword>
<evidence type="ECO:0000256" key="2">
    <source>
        <dbReference type="ARBA" id="ARBA00004653"/>
    </source>
</evidence>
<comment type="similarity">
    <text evidence="3">Belongs to the TVP18 family.</text>
</comment>
<evidence type="ECO:0000256" key="1">
    <source>
        <dbReference type="ARBA" id="ARBA00003246"/>
    </source>
</evidence>
<keyword evidence="9 10" id="KW-0472">Membrane</keyword>
<reference evidence="11 12" key="1">
    <citation type="submission" date="2016-03" db="EMBL/GenBank/DDBJ databases">
        <title>How can Kluyveromyces marxianus grow so fast - potential evolutionary course in Saccharomyces Complex revealed by comparative genomics.</title>
        <authorList>
            <person name="Mo W."/>
            <person name="Lu W."/>
            <person name="Yang X."/>
            <person name="Qi J."/>
            <person name="Lv H."/>
        </authorList>
    </citation>
    <scope>NUCLEOTIDE SEQUENCE [LARGE SCALE GENOMIC DNA]</scope>
    <source>
        <strain evidence="11 12">FIM1</strain>
    </source>
</reference>
<dbReference type="Pfam" id="PF10233">
    <property type="entry name" value="Cg6151-P"/>
    <property type="match status" value="1"/>
</dbReference>
<evidence type="ECO:0000313" key="12">
    <source>
        <dbReference type="Proteomes" id="UP000422736"/>
    </source>
</evidence>
<feature type="transmembrane region" description="Helical" evidence="10">
    <location>
        <begin position="100"/>
        <end position="116"/>
    </location>
</feature>
<evidence type="ECO:0000256" key="8">
    <source>
        <dbReference type="ARBA" id="ARBA00023034"/>
    </source>
</evidence>
<name>A0ABX6EYI8_KLUMA</name>
<dbReference type="SMART" id="SM01077">
    <property type="entry name" value="Cg6151-P"/>
    <property type="match status" value="1"/>
</dbReference>
<dbReference type="InterPro" id="IPR019365">
    <property type="entry name" value="TVP18/Ca-channel_flower"/>
</dbReference>
<reference evidence="11 12" key="2">
    <citation type="submission" date="2019-11" db="EMBL/GenBank/DDBJ databases">
        <authorList>
            <person name="Lu H."/>
        </authorList>
    </citation>
    <scope>NUCLEOTIDE SEQUENCE [LARGE SCALE GENOMIC DNA]</scope>
    <source>
        <strain evidence="11 12">FIM1</strain>
    </source>
</reference>
<feature type="transmembrane region" description="Helical" evidence="10">
    <location>
        <begin position="122"/>
        <end position="141"/>
    </location>
</feature>
<evidence type="ECO:0000256" key="3">
    <source>
        <dbReference type="ARBA" id="ARBA00005738"/>
    </source>
</evidence>
<gene>
    <name evidence="11" type="primary">TVP18</name>
    <name evidence="11" type="ORF">FIM1_3962</name>
</gene>
<dbReference type="PANTHER" id="PTHR13314">
    <property type="entry name" value="CALCIUM CHANNEL FLOWER HOMOLOG"/>
    <property type="match status" value="1"/>
</dbReference>
<evidence type="ECO:0000256" key="5">
    <source>
        <dbReference type="ARBA" id="ARBA00020655"/>
    </source>
</evidence>
<keyword evidence="12" id="KW-1185">Reference proteome</keyword>
<dbReference type="Proteomes" id="UP000422736">
    <property type="component" value="Chromosome 6"/>
</dbReference>
<dbReference type="EMBL" id="CP015059">
    <property type="protein sequence ID" value="QGN17231.1"/>
    <property type="molecule type" value="Genomic_DNA"/>
</dbReference>
<protein>
    <recommendedName>
        <fullName evidence="4">Golgi apparatus membrane protein TVP18</fullName>
    </recommendedName>
    <alternativeName>
        <fullName evidence="5">Golgi apparatus membrane protein tvp18</fullName>
    </alternativeName>
</protein>
<evidence type="ECO:0000313" key="11">
    <source>
        <dbReference type="EMBL" id="QGN17231.1"/>
    </source>
</evidence>
<proteinExistence type="inferred from homology"/>
<evidence type="ECO:0000256" key="7">
    <source>
        <dbReference type="ARBA" id="ARBA00022989"/>
    </source>
</evidence>
<organism evidence="11 12">
    <name type="scientific">Kluyveromyces marxianus</name>
    <name type="common">Yeast</name>
    <name type="synonym">Candida kefyr</name>
    <dbReference type="NCBI Taxonomy" id="4911"/>
    <lineage>
        <taxon>Eukaryota</taxon>
        <taxon>Fungi</taxon>
        <taxon>Dikarya</taxon>
        <taxon>Ascomycota</taxon>
        <taxon>Saccharomycotina</taxon>
        <taxon>Saccharomycetes</taxon>
        <taxon>Saccharomycetales</taxon>
        <taxon>Saccharomycetaceae</taxon>
        <taxon>Kluyveromyces</taxon>
    </lineage>
</organism>